<feature type="transmembrane region" description="Helical" evidence="7">
    <location>
        <begin position="21"/>
        <end position="39"/>
    </location>
</feature>
<evidence type="ECO:0000256" key="3">
    <source>
        <dbReference type="ARBA" id="ARBA00022475"/>
    </source>
</evidence>
<evidence type="ECO:0000256" key="2">
    <source>
        <dbReference type="ARBA" id="ARBA00022448"/>
    </source>
</evidence>
<evidence type="ECO:0000256" key="6">
    <source>
        <dbReference type="ARBA" id="ARBA00023136"/>
    </source>
</evidence>
<feature type="transmembrane region" description="Helical" evidence="7">
    <location>
        <begin position="88"/>
        <end position="111"/>
    </location>
</feature>
<comment type="subcellular location">
    <subcellularLocation>
        <location evidence="1">Cell membrane</location>
        <topology evidence="1">Multi-pass membrane protein</topology>
    </subcellularLocation>
</comment>
<feature type="transmembrane region" description="Helical" evidence="7">
    <location>
        <begin position="147"/>
        <end position="168"/>
    </location>
</feature>
<dbReference type="RefSeq" id="WP_259035040.1">
    <property type="nucleotide sequence ID" value="NZ_JAJISC010000002.1"/>
</dbReference>
<dbReference type="InterPro" id="IPR011701">
    <property type="entry name" value="MFS"/>
</dbReference>
<feature type="transmembrane region" description="Helical" evidence="7">
    <location>
        <begin position="256"/>
        <end position="275"/>
    </location>
</feature>
<keyword evidence="3" id="KW-1003">Cell membrane</keyword>
<dbReference type="SUPFAM" id="SSF103473">
    <property type="entry name" value="MFS general substrate transporter"/>
    <property type="match status" value="1"/>
</dbReference>
<feature type="transmembrane region" description="Helical" evidence="7">
    <location>
        <begin position="51"/>
        <end position="76"/>
    </location>
</feature>
<name>A0ABT2EAD0_9GAMM</name>
<keyword evidence="5 7" id="KW-1133">Transmembrane helix</keyword>
<feature type="transmembrane region" description="Helical" evidence="7">
    <location>
        <begin position="282"/>
        <end position="301"/>
    </location>
</feature>
<dbReference type="PROSITE" id="PS00216">
    <property type="entry name" value="SUGAR_TRANSPORT_1"/>
    <property type="match status" value="1"/>
</dbReference>
<dbReference type="InterPro" id="IPR050171">
    <property type="entry name" value="MFS_Transporters"/>
</dbReference>
<evidence type="ECO:0000313" key="10">
    <source>
        <dbReference type="Proteomes" id="UP001165542"/>
    </source>
</evidence>
<evidence type="ECO:0000256" key="4">
    <source>
        <dbReference type="ARBA" id="ARBA00022692"/>
    </source>
</evidence>
<comment type="caution">
    <text evidence="9">The sequence shown here is derived from an EMBL/GenBank/DDBJ whole genome shotgun (WGS) entry which is preliminary data.</text>
</comment>
<dbReference type="PROSITE" id="PS50850">
    <property type="entry name" value="MFS"/>
    <property type="match status" value="1"/>
</dbReference>
<keyword evidence="4 7" id="KW-0812">Transmembrane</keyword>
<proteinExistence type="predicted"/>
<evidence type="ECO:0000256" key="1">
    <source>
        <dbReference type="ARBA" id="ARBA00004651"/>
    </source>
</evidence>
<feature type="transmembrane region" description="Helical" evidence="7">
    <location>
        <begin position="220"/>
        <end position="241"/>
    </location>
</feature>
<dbReference type="EMBL" id="JAJISC010000002">
    <property type="protein sequence ID" value="MCS2608530.1"/>
    <property type="molecule type" value="Genomic_DNA"/>
</dbReference>
<dbReference type="PANTHER" id="PTHR23517">
    <property type="entry name" value="RESISTANCE PROTEIN MDTM, PUTATIVE-RELATED-RELATED"/>
    <property type="match status" value="1"/>
</dbReference>
<dbReference type="Gene3D" id="1.20.1250.20">
    <property type="entry name" value="MFS general substrate transporter like domains"/>
    <property type="match status" value="1"/>
</dbReference>
<dbReference type="Pfam" id="PF07690">
    <property type="entry name" value="MFS_1"/>
    <property type="match status" value="1"/>
</dbReference>
<dbReference type="Proteomes" id="UP001165542">
    <property type="component" value="Unassembled WGS sequence"/>
</dbReference>
<dbReference type="InterPro" id="IPR020846">
    <property type="entry name" value="MFS_dom"/>
</dbReference>
<evidence type="ECO:0000256" key="5">
    <source>
        <dbReference type="ARBA" id="ARBA00022989"/>
    </source>
</evidence>
<organism evidence="9 10">
    <name type="scientific">Halomonas dongshanensis</name>
    <dbReference type="NCBI Taxonomy" id="2890835"/>
    <lineage>
        <taxon>Bacteria</taxon>
        <taxon>Pseudomonadati</taxon>
        <taxon>Pseudomonadota</taxon>
        <taxon>Gammaproteobacteria</taxon>
        <taxon>Oceanospirillales</taxon>
        <taxon>Halomonadaceae</taxon>
        <taxon>Halomonas</taxon>
    </lineage>
</organism>
<reference evidence="9" key="1">
    <citation type="submission" date="2021-11" db="EMBL/GenBank/DDBJ databases">
        <title>Halomonas sp., isolated from a coastal aquaculture zone in Dongshan Bay.</title>
        <authorList>
            <person name="Lin W."/>
        </authorList>
    </citation>
    <scope>NUCLEOTIDE SEQUENCE</scope>
    <source>
        <strain evidence="9">Yzlin-01</strain>
    </source>
</reference>
<dbReference type="InterPro" id="IPR036259">
    <property type="entry name" value="MFS_trans_sf"/>
</dbReference>
<feature type="domain" description="Major facilitator superfamily (MFS) profile" evidence="8">
    <location>
        <begin position="21"/>
        <end position="400"/>
    </location>
</feature>
<feature type="transmembrane region" description="Helical" evidence="7">
    <location>
        <begin position="117"/>
        <end position="135"/>
    </location>
</feature>
<keyword evidence="6 7" id="KW-0472">Membrane</keyword>
<feature type="transmembrane region" description="Helical" evidence="7">
    <location>
        <begin position="174"/>
        <end position="193"/>
    </location>
</feature>
<evidence type="ECO:0000256" key="7">
    <source>
        <dbReference type="SAM" id="Phobius"/>
    </source>
</evidence>
<gene>
    <name evidence="9" type="ORF">LLY24_04250</name>
</gene>
<accession>A0ABT2EAD0</accession>
<feature type="transmembrane region" description="Helical" evidence="7">
    <location>
        <begin position="342"/>
        <end position="367"/>
    </location>
</feature>
<sequence>MSINAFDNPRGCPRWQLSSHSAVFLHTATMVAFLAASSVPTPLYRLYQAQWGFSTTLLTVVFAAYAMALLLALLVVGRLSDYLGRRPVIALALSLQIIAMMLFLCAAGPAWLIGARALQGFATGIATAAVGAAILDLGRERGTVINSVSPLIGMAAGALGSTSLLMLAPAPLQLVYALLLMIFIVMLILVRWVPETAIPRPGGWASLAPRIAVPVQARKALLSVTPANMAVWMLGGFYLSLMPSLILNATRVSTPWLGGLVVAALTLTGATAVLVARKWTAFTTLLSGALALITGLVIILVGANLSAVVLLLMGSIMAGFGFGASFLGALKSVLPLAEPHERAALMGVFYIESYLAHSVPTMAVGYLAQRAGLLVAVNVYGAVIVALALVAVILLLIQTRISMNKGALA</sequence>
<dbReference type="PANTHER" id="PTHR23517:SF3">
    <property type="entry name" value="INTEGRAL MEMBRANE TRANSPORT PROTEIN"/>
    <property type="match status" value="1"/>
</dbReference>
<feature type="transmembrane region" description="Helical" evidence="7">
    <location>
        <begin position="307"/>
        <end position="330"/>
    </location>
</feature>
<feature type="transmembrane region" description="Helical" evidence="7">
    <location>
        <begin position="373"/>
        <end position="397"/>
    </location>
</feature>
<protein>
    <submittedName>
        <fullName evidence="9">MFS transporter</fullName>
    </submittedName>
</protein>
<dbReference type="InterPro" id="IPR005829">
    <property type="entry name" value="Sugar_transporter_CS"/>
</dbReference>
<evidence type="ECO:0000259" key="8">
    <source>
        <dbReference type="PROSITE" id="PS50850"/>
    </source>
</evidence>
<evidence type="ECO:0000313" key="9">
    <source>
        <dbReference type="EMBL" id="MCS2608530.1"/>
    </source>
</evidence>
<keyword evidence="10" id="KW-1185">Reference proteome</keyword>
<keyword evidence="2" id="KW-0813">Transport</keyword>